<dbReference type="AlphaFoldDB" id="A0A256VJA8"/>
<reference evidence="1" key="4">
    <citation type="submission" date="2021-10" db="EMBL/GenBank/DDBJ databases">
        <title>Evolutionary history and lifestyle of the vertebrate symbiont Limosilactobacillus reuteri.</title>
        <authorList>
            <person name="Zheng J."/>
            <person name="Li F."/>
            <person name="Gaenzle M."/>
            <person name="Walter J."/>
        </authorList>
    </citation>
    <scope>NUCLEOTIDE SEQUENCE</scope>
    <source>
        <strain evidence="1">GQ_1_3_1</strain>
    </source>
</reference>
<name>A0A256VJA8_LIMRT</name>
<evidence type="ECO:0000313" key="3">
    <source>
        <dbReference type="Proteomes" id="UP000216122"/>
    </source>
</evidence>
<proteinExistence type="predicted"/>
<dbReference type="EMBL" id="JAJGWB010000114">
    <property type="protein sequence ID" value="MCC4477448.1"/>
    <property type="molecule type" value="Genomic_DNA"/>
</dbReference>
<reference evidence="2" key="2">
    <citation type="submission" date="2017-05" db="EMBL/GenBank/DDBJ databases">
        <authorList>
            <person name="Song R."/>
            <person name="Chenine A.L."/>
            <person name="Ruprecht R.M."/>
        </authorList>
    </citation>
    <scope>NUCLEOTIDE SEQUENCE [LARGE SCALE GENOMIC DNA]</scope>
    <source>
        <strain evidence="2">103v</strain>
    </source>
</reference>
<sequence>MEISEEELNRIIEHQVKCQVYEALNKRNTPKITTGWLQLRKRIDSYCHDHMSSKWRRKTSYNSVQQMFYVPMKKILDLHRIDEMSEDQVPIAKEIFEFLSAEFEKVDKQKEKELKTTANS</sequence>
<dbReference type="Proteomes" id="UP000216122">
    <property type="component" value="Unassembled WGS sequence"/>
</dbReference>
<comment type="caution">
    <text evidence="2">The sequence shown here is derived from an EMBL/GenBank/DDBJ whole genome shotgun (WGS) entry which is preliminary data.</text>
</comment>
<reference evidence="3" key="1">
    <citation type="submission" date="2017-05" db="EMBL/GenBank/DDBJ databases">
        <authorList>
            <person name="Lin X.B."/>
            <person name="Stothard P."/>
            <person name="Tasseva G."/>
            <person name="Walter J."/>
        </authorList>
    </citation>
    <scope>NUCLEOTIDE SEQUENCE [LARGE SCALE GENOMIC DNA]</scope>
    <source>
        <strain evidence="3">103v</strain>
    </source>
</reference>
<dbReference type="Proteomes" id="UP001198026">
    <property type="component" value="Unassembled WGS sequence"/>
</dbReference>
<accession>A0A256VJA8</accession>
<gene>
    <name evidence="2" type="ORF">CBG21_05000</name>
    <name evidence="1" type="ORF">LMB76_04350</name>
</gene>
<dbReference type="EMBL" id="NGQC01000031">
    <property type="protein sequence ID" value="OYT03631.1"/>
    <property type="molecule type" value="Genomic_DNA"/>
</dbReference>
<organism evidence="2 3">
    <name type="scientific">Limosilactobacillus reuteri</name>
    <name type="common">Lactobacillus reuteri</name>
    <dbReference type="NCBI Taxonomy" id="1598"/>
    <lineage>
        <taxon>Bacteria</taxon>
        <taxon>Bacillati</taxon>
        <taxon>Bacillota</taxon>
        <taxon>Bacilli</taxon>
        <taxon>Lactobacillales</taxon>
        <taxon>Lactobacillaceae</taxon>
        <taxon>Limosilactobacillus</taxon>
    </lineage>
</organism>
<protein>
    <submittedName>
        <fullName evidence="2">Uncharacterized protein</fullName>
    </submittedName>
</protein>
<reference evidence="2 3" key="3">
    <citation type="submission" date="2017-09" db="EMBL/GenBank/DDBJ databases">
        <title>Tripartite evolution among Lactobacillus johnsonii, Lactobacillus taiwanensis, Lactobacillus reuteri and their rodent host.</title>
        <authorList>
            <person name="Wang T."/>
            <person name="Knowles S."/>
            <person name="Cheng C."/>
        </authorList>
    </citation>
    <scope>NUCLEOTIDE SEQUENCE [LARGE SCALE GENOMIC DNA]</scope>
    <source>
        <strain evidence="2 3">103v</strain>
    </source>
</reference>
<evidence type="ECO:0000313" key="1">
    <source>
        <dbReference type="EMBL" id="MCC4477448.1"/>
    </source>
</evidence>
<evidence type="ECO:0000313" key="2">
    <source>
        <dbReference type="EMBL" id="OYT03631.1"/>
    </source>
</evidence>
<dbReference type="RefSeq" id="WP_094504170.1">
    <property type="nucleotide sequence ID" value="NZ_CP080622.1"/>
</dbReference>